<proteinExistence type="predicted"/>
<protein>
    <submittedName>
        <fullName evidence="1">Uncharacterized protein</fullName>
    </submittedName>
</protein>
<comment type="caution">
    <text evidence="1">The sequence shown here is derived from an EMBL/GenBank/DDBJ whole genome shotgun (WGS) entry which is preliminary data.</text>
</comment>
<dbReference type="Proteomes" id="UP000433181">
    <property type="component" value="Unassembled WGS sequence"/>
</dbReference>
<organism evidence="1 2">
    <name type="scientific">Anaerovibrio slackiae</name>
    <dbReference type="NCBI Taxonomy" id="2652309"/>
    <lineage>
        <taxon>Bacteria</taxon>
        <taxon>Bacillati</taxon>
        <taxon>Bacillota</taxon>
        <taxon>Negativicutes</taxon>
        <taxon>Selenomonadales</taxon>
        <taxon>Selenomonadaceae</taxon>
        <taxon>Anaerovibrio</taxon>
    </lineage>
</organism>
<name>A0A6I2U9N6_9FIRM</name>
<dbReference type="EMBL" id="VUNR01000005">
    <property type="protein sequence ID" value="MSU08168.1"/>
    <property type="molecule type" value="Genomic_DNA"/>
</dbReference>
<dbReference type="AlphaFoldDB" id="A0A6I2U9N6"/>
<sequence length="71" mass="8041">MSKIIISVDDDEKVSVEYDGCEDNLRTLGTLHFALVKEIAKFYNVDLGEATFIIGKMSFNIIRSLIEEENV</sequence>
<dbReference type="GeneID" id="96778081"/>
<dbReference type="RefSeq" id="WP_154406324.1">
    <property type="nucleotide sequence ID" value="NZ_VUNR01000005.1"/>
</dbReference>
<accession>A0A6I2U9N6</accession>
<gene>
    <name evidence="1" type="ORF">FYJ84_04065</name>
</gene>
<reference evidence="1 2" key="1">
    <citation type="submission" date="2019-08" db="EMBL/GenBank/DDBJ databases">
        <title>In-depth cultivation of the pig gut microbiome towards novel bacterial diversity and tailored functional studies.</title>
        <authorList>
            <person name="Wylensek D."/>
            <person name="Hitch T.C.A."/>
            <person name="Clavel T."/>
        </authorList>
    </citation>
    <scope>NUCLEOTIDE SEQUENCE [LARGE SCALE GENOMIC DNA]</scope>
    <source>
        <strain evidence="1 2">WCA-693-APC-5D-A</strain>
    </source>
</reference>
<keyword evidence="2" id="KW-1185">Reference proteome</keyword>
<evidence type="ECO:0000313" key="2">
    <source>
        <dbReference type="Proteomes" id="UP000433181"/>
    </source>
</evidence>
<evidence type="ECO:0000313" key="1">
    <source>
        <dbReference type="EMBL" id="MSU08168.1"/>
    </source>
</evidence>